<evidence type="ECO:0000313" key="2">
    <source>
        <dbReference type="Proteomes" id="UP000050863"/>
    </source>
</evidence>
<keyword evidence="2" id="KW-1185">Reference proteome</keyword>
<reference evidence="1 2" key="1">
    <citation type="submission" date="2014-03" db="EMBL/GenBank/DDBJ databases">
        <title>Bradyrhizobium valentinum sp. nov., isolated from effective nodules of Lupinus mariae-josephae, a lupine endemic of basic-lime soils in Eastern Spain.</title>
        <authorList>
            <person name="Duran D."/>
            <person name="Rey L."/>
            <person name="Navarro A."/>
            <person name="Busquets A."/>
            <person name="Imperial J."/>
            <person name="Ruiz-Argueso T."/>
        </authorList>
    </citation>
    <scope>NUCLEOTIDE SEQUENCE [LARGE SCALE GENOMIC DNA]</scope>
    <source>
        <strain evidence="1 2">PAC68</strain>
    </source>
</reference>
<name>A0A0R3L7Q2_9BRAD</name>
<dbReference type="AlphaFoldDB" id="A0A0R3L7Q2"/>
<gene>
    <name evidence="1" type="ORF">CQ12_23985</name>
</gene>
<evidence type="ECO:0000313" key="1">
    <source>
        <dbReference type="EMBL" id="KRR03938.1"/>
    </source>
</evidence>
<dbReference type="EMBL" id="LLXZ01000138">
    <property type="protein sequence ID" value="KRR03938.1"/>
    <property type="molecule type" value="Genomic_DNA"/>
</dbReference>
<organism evidence="1 2">
    <name type="scientific">Bradyrhizobium jicamae</name>
    <dbReference type="NCBI Taxonomy" id="280332"/>
    <lineage>
        <taxon>Bacteria</taxon>
        <taxon>Pseudomonadati</taxon>
        <taxon>Pseudomonadota</taxon>
        <taxon>Alphaproteobacteria</taxon>
        <taxon>Hyphomicrobiales</taxon>
        <taxon>Nitrobacteraceae</taxon>
        <taxon>Bradyrhizobium</taxon>
    </lineage>
</organism>
<comment type="caution">
    <text evidence="1">The sequence shown here is derived from an EMBL/GenBank/DDBJ whole genome shotgun (WGS) entry which is preliminary data.</text>
</comment>
<proteinExistence type="predicted"/>
<accession>A0A0R3L7Q2</accession>
<protein>
    <submittedName>
        <fullName evidence="1">Uncharacterized protein</fullName>
    </submittedName>
</protein>
<sequence length="65" mass="6789">MGSRELGAQKHKDHAQDGEMLVAFARSASGDPAMVFIFRMASILSAVTGTLPCPAAGLLLDVCRA</sequence>
<dbReference type="Proteomes" id="UP000050863">
    <property type="component" value="Unassembled WGS sequence"/>
</dbReference>